<name>A0A833L123_UNCSA</name>
<evidence type="ECO:0000313" key="1">
    <source>
        <dbReference type="EMBL" id="KAF0134246.1"/>
    </source>
</evidence>
<dbReference type="Pfam" id="PF18905">
    <property type="entry name" value="DUF5661"/>
    <property type="match status" value="1"/>
</dbReference>
<dbReference type="AlphaFoldDB" id="A0A833L123"/>
<protein>
    <submittedName>
        <fullName evidence="1">Uncharacterized protein</fullName>
    </submittedName>
</protein>
<sequence>MSDKKHFSAEEAKKIGERIGIKWDKFDVDQFRRGMDVELEHGLIDPSTNVTNDDPVITGKITLAHLNEFPDYYDRLEKMEKEADKFWGKG</sequence>
<organism evidence="1 2">
    <name type="scientific">Candidatus Saganbacteria bacterium</name>
    <dbReference type="NCBI Taxonomy" id="2575572"/>
    <lineage>
        <taxon>Bacteria</taxon>
        <taxon>Bacillati</taxon>
        <taxon>Saganbacteria</taxon>
    </lineage>
</organism>
<dbReference type="Proteomes" id="UP000488506">
    <property type="component" value="Unassembled WGS sequence"/>
</dbReference>
<reference evidence="1 2" key="1">
    <citation type="submission" date="2019-12" db="EMBL/GenBank/DDBJ databases">
        <authorList>
            <person name="Wolfe R."/>
            <person name="Danczak R."/>
            <person name="Wilkins M."/>
        </authorList>
    </citation>
    <scope>NUCLEOTIDE SEQUENCE [LARGE SCALE GENOMIC DNA]</scope>
    <source>
        <strain evidence="1">X2_MaxBin.013</strain>
    </source>
</reference>
<dbReference type="EMBL" id="WPAF01000010">
    <property type="protein sequence ID" value="KAF0134246.1"/>
    <property type="molecule type" value="Genomic_DNA"/>
</dbReference>
<dbReference type="InterPro" id="IPR043720">
    <property type="entry name" value="DUF5661"/>
</dbReference>
<comment type="caution">
    <text evidence="1">The sequence shown here is derived from an EMBL/GenBank/DDBJ whole genome shotgun (WGS) entry which is preliminary data.</text>
</comment>
<gene>
    <name evidence="1" type="ORF">FD145_758</name>
</gene>
<proteinExistence type="predicted"/>
<evidence type="ECO:0000313" key="2">
    <source>
        <dbReference type="Proteomes" id="UP000488506"/>
    </source>
</evidence>
<accession>A0A833L123</accession>